<dbReference type="EMBL" id="JAJFAZ020000008">
    <property type="protein sequence ID" value="KAI5313676.1"/>
    <property type="molecule type" value="Genomic_DNA"/>
</dbReference>
<accession>A0AAD4UX19</accession>
<dbReference type="AlphaFoldDB" id="A0AAD4UX19"/>
<proteinExistence type="predicted"/>
<sequence>MVDKLNLKTEKKPISYKLSWVKKGNEVVVNQRCLVTFSIGQKYQDSQWCDVIPMDVCHILLGKPWQFDCKATHDGYKNTYTFIKDGTKEFNDVIPEEFPAGLPLMRDIQHCIDLIPGSTLLNKAHYRVSPLEYEELNRQVIELLKKGVIRESMSPCAVPALLAPKKDGT</sequence>
<name>A0AAD4UX19_PRUDU</name>
<evidence type="ECO:0000313" key="1">
    <source>
        <dbReference type="EMBL" id="KAI5313676.1"/>
    </source>
</evidence>
<dbReference type="PANTHER" id="PTHR35046:SF26">
    <property type="entry name" value="RNA-DIRECTED DNA POLYMERASE"/>
    <property type="match status" value="1"/>
</dbReference>
<reference evidence="1 2" key="1">
    <citation type="journal article" date="2022" name="G3 (Bethesda)">
        <title>Whole-genome sequence and methylome profiling of the almond [Prunus dulcis (Mill.) D.A. Webb] cultivar 'Nonpareil'.</title>
        <authorList>
            <person name="D'Amico-Willman K.M."/>
            <person name="Ouma W.Z."/>
            <person name="Meulia T."/>
            <person name="Sideli G.M."/>
            <person name="Gradziel T.M."/>
            <person name="Fresnedo-Ramirez J."/>
        </authorList>
    </citation>
    <scope>NUCLEOTIDE SEQUENCE [LARGE SCALE GENOMIC DNA]</scope>
    <source>
        <strain evidence="1">Clone GOH B32 T37-40</strain>
    </source>
</reference>
<dbReference type="InterPro" id="IPR043502">
    <property type="entry name" value="DNA/RNA_pol_sf"/>
</dbReference>
<gene>
    <name evidence="1" type="ORF">L3X38_042852</name>
</gene>
<keyword evidence="2" id="KW-1185">Reference proteome</keyword>
<evidence type="ECO:0008006" key="3">
    <source>
        <dbReference type="Google" id="ProtNLM"/>
    </source>
</evidence>
<dbReference type="Proteomes" id="UP001054821">
    <property type="component" value="Chromosome 8"/>
</dbReference>
<protein>
    <recommendedName>
        <fullName evidence="3">Transposable element protein</fullName>
    </recommendedName>
</protein>
<comment type="caution">
    <text evidence="1">The sequence shown here is derived from an EMBL/GenBank/DDBJ whole genome shotgun (WGS) entry which is preliminary data.</text>
</comment>
<evidence type="ECO:0000313" key="2">
    <source>
        <dbReference type="Proteomes" id="UP001054821"/>
    </source>
</evidence>
<organism evidence="1 2">
    <name type="scientific">Prunus dulcis</name>
    <name type="common">Almond</name>
    <name type="synonym">Amygdalus dulcis</name>
    <dbReference type="NCBI Taxonomy" id="3755"/>
    <lineage>
        <taxon>Eukaryota</taxon>
        <taxon>Viridiplantae</taxon>
        <taxon>Streptophyta</taxon>
        <taxon>Embryophyta</taxon>
        <taxon>Tracheophyta</taxon>
        <taxon>Spermatophyta</taxon>
        <taxon>Magnoliopsida</taxon>
        <taxon>eudicotyledons</taxon>
        <taxon>Gunneridae</taxon>
        <taxon>Pentapetalae</taxon>
        <taxon>rosids</taxon>
        <taxon>fabids</taxon>
        <taxon>Rosales</taxon>
        <taxon>Rosaceae</taxon>
        <taxon>Amygdaloideae</taxon>
        <taxon>Amygdaleae</taxon>
        <taxon>Prunus</taxon>
    </lineage>
</organism>
<dbReference type="SUPFAM" id="SSF56672">
    <property type="entry name" value="DNA/RNA polymerases"/>
    <property type="match status" value="1"/>
</dbReference>
<dbReference type="PANTHER" id="PTHR35046">
    <property type="entry name" value="ZINC KNUCKLE (CCHC-TYPE) FAMILY PROTEIN"/>
    <property type="match status" value="1"/>
</dbReference>
<dbReference type="Gene3D" id="3.10.10.10">
    <property type="entry name" value="HIV Type 1 Reverse Transcriptase, subunit A, domain 1"/>
    <property type="match status" value="1"/>
</dbReference>